<proteinExistence type="predicted"/>
<dbReference type="Pfam" id="PF01042">
    <property type="entry name" value="Ribonuc_L-PSP"/>
    <property type="match status" value="1"/>
</dbReference>
<reference evidence="2" key="1">
    <citation type="submission" date="2017-04" db="EMBL/GenBank/DDBJ databases">
        <authorList>
            <person name="Varghese N."/>
            <person name="Submissions S."/>
        </authorList>
    </citation>
    <scope>NUCLEOTIDE SEQUENCE [LARGE SCALE GENOMIC DNA]</scope>
</reference>
<dbReference type="Gene3D" id="3.30.1330.40">
    <property type="entry name" value="RutC-like"/>
    <property type="match status" value="1"/>
</dbReference>
<accession>A0A1Y6E956</accession>
<gene>
    <name evidence="1" type="ORF">SAMN06297229_0222</name>
</gene>
<name>A0A1Y6E956_9GAMM</name>
<dbReference type="Proteomes" id="UP000194450">
    <property type="component" value="Unassembled WGS sequence"/>
</dbReference>
<dbReference type="EMBL" id="FXWH01000001">
    <property type="protein sequence ID" value="SMQ59144.1"/>
    <property type="molecule type" value="Genomic_DNA"/>
</dbReference>
<dbReference type="GO" id="GO:0005829">
    <property type="term" value="C:cytosol"/>
    <property type="evidence" value="ECO:0007669"/>
    <property type="project" value="TreeGrafter"/>
</dbReference>
<sequence>MKHPFSQQLFPSSSSFLYYIEEGSLGFISGVIAQHPDTGELISGDFSEQVEQTFHNLNALLAELGLSSQDISRTCIQLCGYSHLEELNQLYSNYFKVPRATVLVSSLPLSAKIQLDAVVRLNSEQQSQLQFAK</sequence>
<evidence type="ECO:0000313" key="1">
    <source>
        <dbReference type="EMBL" id="SMQ59144.1"/>
    </source>
</evidence>
<dbReference type="OrthoDB" id="9803101at2"/>
<dbReference type="PANTHER" id="PTHR11803:SF39">
    <property type="entry name" value="2-IMINOBUTANOATE_2-IMINOPROPANOATE DEAMINASE"/>
    <property type="match status" value="1"/>
</dbReference>
<protein>
    <submittedName>
        <fullName evidence="1">Enamine deaminase RidA, house cleaning of reactive enamine intermediates, YjgF/YER057c/UK114 family</fullName>
    </submittedName>
</protein>
<dbReference type="RefSeq" id="WP_086433420.1">
    <property type="nucleotide sequence ID" value="NZ_FXWH01000001.1"/>
</dbReference>
<organism evidence="1 2">
    <name type="scientific">Pseudidiomarina planktonica</name>
    <dbReference type="NCBI Taxonomy" id="1323738"/>
    <lineage>
        <taxon>Bacteria</taxon>
        <taxon>Pseudomonadati</taxon>
        <taxon>Pseudomonadota</taxon>
        <taxon>Gammaproteobacteria</taxon>
        <taxon>Alteromonadales</taxon>
        <taxon>Idiomarinaceae</taxon>
        <taxon>Pseudidiomarina</taxon>
    </lineage>
</organism>
<dbReference type="PANTHER" id="PTHR11803">
    <property type="entry name" value="2-IMINOBUTANOATE/2-IMINOPROPANOATE DEAMINASE RIDA"/>
    <property type="match status" value="1"/>
</dbReference>
<evidence type="ECO:0000313" key="2">
    <source>
        <dbReference type="Proteomes" id="UP000194450"/>
    </source>
</evidence>
<keyword evidence="2" id="KW-1185">Reference proteome</keyword>
<dbReference type="InterPro" id="IPR006175">
    <property type="entry name" value="YjgF/YER057c/UK114"/>
</dbReference>
<dbReference type="AlphaFoldDB" id="A0A1Y6E956"/>
<dbReference type="GO" id="GO:0019239">
    <property type="term" value="F:deaminase activity"/>
    <property type="evidence" value="ECO:0007669"/>
    <property type="project" value="TreeGrafter"/>
</dbReference>
<dbReference type="InterPro" id="IPR035959">
    <property type="entry name" value="RutC-like_sf"/>
</dbReference>
<dbReference type="SUPFAM" id="SSF55298">
    <property type="entry name" value="YjgF-like"/>
    <property type="match status" value="1"/>
</dbReference>